<reference evidence="2" key="2">
    <citation type="journal article" date="2022" name="BMC Genomics">
        <title>Comparative genome analysis of mycobacteria focusing on tRNA and non-coding RNA.</title>
        <authorList>
            <person name="Behra P.R.K."/>
            <person name="Pettersson B.M.F."/>
            <person name="Ramesh M."/>
            <person name="Das S."/>
            <person name="Dasgupta S."/>
            <person name="Kirsebom L.A."/>
        </authorList>
    </citation>
    <scope>NUCLEOTIDE SEQUENCE</scope>
    <source>
        <strain evidence="2">DSM 45406</strain>
    </source>
</reference>
<dbReference type="InterPro" id="IPR025862">
    <property type="entry name" value="SelA_trans_N_dom"/>
</dbReference>
<feature type="domain" description="L-seryl-tRNA selenium transferase N-terminal" evidence="1">
    <location>
        <begin position="5"/>
        <end position="44"/>
    </location>
</feature>
<organism evidence="2 3">
    <name type="scientific">Mycolicibacterium rufum</name>
    <dbReference type="NCBI Taxonomy" id="318424"/>
    <lineage>
        <taxon>Bacteria</taxon>
        <taxon>Bacillati</taxon>
        <taxon>Actinomycetota</taxon>
        <taxon>Actinomycetes</taxon>
        <taxon>Mycobacteriales</taxon>
        <taxon>Mycobacteriaceae</taxon>
        <taxon>Mycolicibacterium</taxon>
    </lineage>
</organism>
<evidence type="ECO:0000313" key="3">
    <source>
        <dbReference type="Proteomes" id="UP001140272"/>
    </source>
</evidence>
<evidence type="ECO:0000313" key="2">
    <source>
        <dbReference type="EMBL" id="MCV7070871.1"/>
    </source>
</evidence>
<dbReference type="Proteomes" id="UP001140272">
    <property type="component" value="Unassembled WGS sequence"/>
</dbReference>
<sequence length="69" mass="7379">MGDPRRRVPRTDAVLADPRLVEAQQVLGRALVKSVVADAQQRARDGEIDPGQVADHAVAALPRSAATLR</sequence>
<feature type="non-terminal residue" evidence="2">
    <location>
        <position position="69"/>
    </location>
</feature>
<reference evidence="2" key="1">
    <citation type="submission" date="2020-07" db="EMBL/GenBank/DDBJ databases">
        <authorList>
            <person name="Pettersson B.M.F."/>
            <person name="Behra P.R.K."/>
            <person name="Ramesh M."/>
            <person name="Das S."/>
            <person name="Dasgupta S."/>
            <person name="Kirsebom L.A."/>
        </authorList>
    </citation>
    <scope>NUCLEOTIDE SEQUENCE</scope>
    <source>
        <strain evidence="2">DSM 45406</strain>
    </source>
</reference>
<dbReference type="Pfam" id="PF12390">
    <property type="entry name" value="Se-cys_synth_N"/>
    <property type="match status" value="1"/>
</dbReference>
<keyword evidence="2" id="KW-0808">Transferase</keyword>
<name>A0A9X3BQZ9_9MYCO</name>
<comment type="caution">
    <text evidence="2">The sequence shown here is derived from an EMBL/GenBank/DDBJ whole genome shotgun (WGS) entry which is preliminary data.</text>
</comment>
<dbReference type="GO" id="GO:0016740">
    <property type="term" value="F:transferase activity"/>
    <property type="evidence" value="ECO:0007669"/>
    <property type="project" value="UniProtKB-KW"/>
</dbReference>
<evidence type="ECO:0000259" key="1">
    <source>
        <dbReference type="Pfam" id="PF12390"/>
    </source>
</evidence>
<dbReference type="EMBL" id="JACKRN010000400">
    <property type="protein sequence ID" value="MCV7070871.1"/>
    <property type="molecule type" value="Genomic_DNA"/>
</dbReference>
<protein>
    <submittedName>
        <fullName evidence="2">L-seryl-tRNA(Sec) selenium transferase</fullName>
    </submittedName>
</protein>
<dbReference type="AlphaFoldDB" id="A0A9X3BQZ9"/>
<proteinExistence type="predicted"/>
<accession>A0A9X3BQZ9</accession>
<gene>
    <name evidence="2" type="ORF">H7H73_10960</name>
</gene>